<evidence type="ECO:0000313" key="6">
    <source>
        <dbReference type="Proteomes" id="UP001632038"/>
    </source>
</evidence>
<dbReference type="InterPro" id="IPR007112">
    <property type="entry name" value="Expansin/allergen_DPBB_dom"/>
</dbReference>
<evidence type="ECO:0000259" key="4">
    <source>
        <dbReference type="PROSITE" id="PS50843"/>
    </source>
</evidence>
<evidence type="ECO:0000256" key="1">
    <source>
        <dbReference type="RuleBase" id="RU003460"/>
    </source>
</evidence>
<dbReference type="PROSITE" id="PS50842">
    <property type="entry name" value="EXPANSIN_EG45"/>
    <property type="match status" value="1"/>
</dbReference>
<evidence type="ECO:0000313" key="5">
    <source>
        <dbReference type="EMBL" id="KAL3619434.1"/>
    </source>
</evidence>
<organism evidence="5 6">
    <name type="scientific">Castilleja foliolosa</name>
    <dbReference type="NCBI Taxonomy" id="1961234"/>
    <lineage>
        <taxon>Eukaryota</taxon>
        <taxon>Viridiplantae</taxon>
        <taxon>Streptophyta</taxon>
        <taxon>Embryophyta</taxon>
        <taxon>Tracheophyta</taxon>
        <taxon>Spermatophyta</taxon>
        <taxon>Magnoliopsida</taxon>
        <taxon>eudicotyledons</taxon>
        <taxon>Gunneridae</taxon>
        <taxon>Pentapetalae</taxon>
        <taxon>asterids</taxon>
        <taxon>lamiids</taxon>
        <taxon>Lamiales</taxon>
        <taxon>Orobanchaceae</taxon>
        <taxon>Pedicularideae</taxon>
        <taxon>Castillejinae</taxon>
        <taxon>Castilleja</taxon>
    </lineage>
</organism>
<dbReference type="Proteomes" id="UP001632038">
    <property type="component" value="Unassembled WGS sequence"/>
</dbReference>
<dbReference type="EMBL" id="JAVIJP010000069">
    <property type="protein sequence ID" value="KAL3619434.1"/>
    <property type="molecule type" value="Genomic_DNA"/>
</dbReference>
<feature type="chain" id="PRO_5044827058" description="Expansin-like B1" evidence="2">
    <location>
        <begin position="29"/>
        <end position="256"/>
    </location>
</feature>
<protein>
    <recommendedName>
        <fullName evidence="7">Expansin-like B1</fullName>
    </recommendedName>
</protein>
<evidence type="ECO:0000259" key="3">
    <source>
        <dbReference type="PROSITE" id="PS50842"/>
    </source>
</evidence>
<evidence type="ECO:0000256" key="2">
    <source>
        <dbReference type="SAM" id="SignalP"/>
    </source>
</evidence>
<keyword evidence="2" id="KW-0732">Signal</keyword>
<dbReference type="PANTHER" id="PTHR31692">
    <property type="entry name" value="EXPANSIN-B3"/>
    <property type="match status" value="1"/>
</dbReference>
<dbReference type="Gene3D" id="2.40.40.10">
    <property type="entry name" value="RlpA-like domain"/>
    <property type="match status" value="1"/>
</dbReference>
<dbReference type="PRINTS" id="PR01225">
    <property type="entry name" value="EXPANSNFAMLY"/>
</dbReference>
<dbReference type="AlphaFoldDB" id="A0ABD3BQP7"/>
<dbReference type="SUPFAM" id="SSF49590">
    <property type="entry name" value="PHL pollen allergen"/>
    <property type="match status" value="1"/>
</dbReference>
<evidence type="ECO:0008006" key="7">
    <source>
        <dbReference type="Google" id="ProtNLM"/>
    </source>
</evidence>
<dbReference type="InterPro" id="IPR036749">
    <property type="entry name" value="Expansin_CBD_sf"/>
</dbReference>
<dbReference type="SUPFAM" id="SSF50685">
    <property type="entry name" value="Barwin-like endoglucanases"/>
    <property type="match status" value="1"/>
</dbReference>
<dbReference type="InterPro" id="IPR007118">
    <property type="entry name" value="Expan_Lol_pI"/>
</dbReference>
<dbReference type="InterPro" id="IPR007117">
    <property type="entry name" value="Expansin_CBD"/>
</dbReference>
<feature type="domain" description="Expansin-like EG45" evidence="3">
    <location>
        <begin position="50"/>
        <end position="154"/>
    </location>
</feature>
<feature type="domain" description="Expansin-like CBD" evidence="4">
    <location>
        <begin position="168"/>
        <end position="252"/>
    </location>
</feature>
<name>A0ABD3BQP7_9LAMI</name>
<gene>
    <name evidence="5" type="ORF">CASFOL_037004</name>
</gene>
<dbReference type="GO" id="GO:0009653">
    <property type="term" value="P:anatomical structure morphogenesis"/>
    <property type="evidence" value="ECO:0007669"/>
    <property type="project" value="UniProtKB-ARBA"/>
</dbReference>
<comment type="similarity">
    <text evidence="1">Belongs to the expansin family.</text>
</comment>
<keyword evidence="6" id="KW-1185">Reference proteome</keyword>
<accession>A0ABD3BQP7</accession>
<dbReference type="Gene3D" id="2.60.40.760">
    <property type="entry name" value="Expansin, cellulose-binding-like domain"/>
    <property type="match status" value="1"/>
</dbReference>
<proteinExistence type="inferred from homology"/>
<dbReference type="InterPro" id="IPR036908">
    <property type="entry name" value="RlpA-like_sf"/>
</dbReference>
<comment type="caution">
    <text evidence="5">The sequence shown here is derived from an EMBL/GenBank/DDBJ whole genome shotgun (WGS) entry which is preliminary data.</text>
</comment>
<dbReference type="PROSITE" id="PS50843">
    <property type="entry name" value="EXPANSIN_CBD"/>
    <property type="match status" value="1"/>
</dbReference>
<sequence>MGSKHAINLLFSKFNIIYFLIVASVCLGDDAYICSRATFYGSPDCLGNPRGACGFGEYGRTVNNGVVSGVSRLYKNGSGCGACYQVRCTIPGLCSGVGTKVIVTDYGEGHYTDFIISVTGYASLAASPSTAAELFAYGVVDVEYRRVPCVHVGYNLMLKVHEKSSWPSYLAILPMYVSGVYDIIGVQVWVQECKEWRGMRKVYGAVWDMENPPIAVTNVRLQVVMSEGQVVKLVEMPNVIPTYWKPGVVYDTGFQL</sequence>
<feature type="signal peptide" evidence="2">
    <location>
        <begin position="1"/>
        <end position="28"/>
    </location>
</feature>
<dbReference type="PANTHER" id="PTHR31692:SF2">
    <property type="entry name" value="EXPANSIN-LIKE B1"/>
    <property type="match status" value="1"/>
</dbReference>
<dbReference type="Pfam" id="PF01357">
    <property type="entry name" value="Expansin_C"/>
    <property type="match status" value="1"/>
</dbReference>
<reference evidence="6" key="1">
    <citation type="journal article" date="2024" name="IScience">
        <title>Strigolactones Initiate the Formation of Haustorium-like Structures in Castilleja.</title>
        <authorList>
            <person name="Buerger M."/>
            <person name="Peterson D."/>
            <person name="Chory J."/>
        </authorList>
    </citation>
    <scope>NUCLEOTIDE SEQUENCE [LARGE SCALE GENOMIC DNA]</scope>
</reference>